<evidence type="ECO:0000256" key="5">
    <source>
        <dbReference type="ARBA" id="ARBA00022840"/>
    </source>
</evidence>
<comment type="similarity">
    <text evidence="1">Belongs to the carbohydrate kinase PfkB family.</text>
</comment>
<dbReference type="PANTHER" id="PTHR43085">
    <property type="entry name" value="HEXOKINASE FAMILY MEMBER"/>
    <property type="match status" value="1"/>
</dbReference>
<sequence length="319" mass="32752">MLVIGEALVDVLQKPDGSVSAHTGGSPLNVAVGLARCGGRVTFATRLGDDDAARMVLDALQREGVEVFTPPMSGSTTVARGSVGSDGRAEYLFESLTWDLGPADDELVELAAGALVVHSGSFAASLDPGRFAVLNSMRKARGRALVTFDPNVRADTAGTREVEVERIEEVVALADVVRASDEDLEWLYPQSSAFETASRWLSMGPSLVVVTSGGSDAVAMTAEHVVVRAARSVDVVDTVGAGDAVMAAVISALVDAGCGGVGAAERVSALSEAQVSRLLDVALAAGALAVESEGANIPSRERILDVVGPVADGREGVLL</sequence>
<evidence type="ECO:0000256" key="4">
    <source>
        <dbReference type="ARBA" id="ARBA00022777"/>
    </source>
</evidence>
<dbReference type="Pfam" id="PF00294">
    <property type="entry name" value="PfkB"/>
    <property type="match status" value="1"/>
</dbReference>
<organism evidence="7 8">
    <name type="scientific">Pseudoglutamicibacter cumminsii</name>
    <dbReference type="NCBI Taxonomy" id="156979"/>
    <lineage>
        <taxon>Bacteria</taxon>
        <taxon>Bacillati</taxon>
        <taxon>Actinomycetota</taxon>
        <taxon>Actinomycetes</taxon>
        <taxon>Micrococcales</taxon>
        <taxon>Micrococcaceae</taxon>
        <taxon>Pseudoglutamicibacter</taxon>
    </lineage>
</organism>
<proteinExistence type="inferred from homology"/>
<keyword evidence="5" id="KW-0067">ATP-binding</keyword>
<keyword evidence="2" id="KW-0808">Transferase</keyword>
<dbReference type="AlphaFoldDB" id="A0AAP4C659"/>
<dbReference type="GO" id="GO:0005524">
    <property type="term" value="F:ATP binding"/>
    <property type="evidence" value="ECO:0007669"/>
    <property type="project" value="UniProtKB-KW"/>
</dbReference>
<keyword evidence="3" id="KW-0547">Nucleotide-binding</keyword>
<dbReference type="PROSITE" id="PS00583">
    <property type="entry name" value="PFKB_KINASES_1"/>
    <property type="match status" value="1"/>
</dbReference>
<dbReference type="GO" id="GO:0016301">
    <property type="term" value="F:kinase activity"/>
    <property type="evidence" value="ECO:0007669"/>
    <property type="project" value="UniProtKB-KW"/>
</dbReference>
<dbReference type="InterPro" id="IPR050306">
    <property type="entry name" value="PfkB_Carbo_kinase"/>
</dbReference>
<dbReference type="InterPro" id="IPR011611">
    <property type="entry name" value="PfkB_dom"/>
</dbReference>
<evidence type="ECO:0000313" key="7">
    <source>
        <dbReference type="EMBL" id="MDK6274565.1"/>
    </source>
</evidence>
<dbReference type="Proteomes" id="UP001240483">
    <property type="component" value="Unassembled WGS sequence"/>
</dbReference>
<dbReference type="Gene3D" id="3.40.1190.20">
    <property type="match status" value="1"/>
</dbReference>
<comment type="caution">
    <text evidence="7">The sequence shown here is derived from an EMBL/GenBank/DDBJ whole genome shotgun (WGS) entry which is preliminary data.</text>
</comment>
<dbReference type="RefSeq" id="WP_285332520.1">
    <property type="nucleotide sequence ID" value="NZ_JASODW010000002.1"/>
</dbReference>
<protein>
    <submittedName>
        <fullName evidence="7">PfkB family carbohydrate kinase</fullName>
    </submittedName>
</protein>
<accession>A0AAP4C659</accession>
<dbReference type="EMBL" id="JASODW010000002">
    <property type="protein sequence ID" value="MDK6274565.1"/>
    <property type="molecule type" value="Genomic_DNA"/>
</dbReference>
<evidence type="ECO:0000313" key="8">
    <source>
        <dbReference type="Proteomes" id="UP001240483"/>
    </source>
</evidence>
<evidence type="ECO:0000256" key="1">
    <source>
        <dbReference type="ARBA" id="ARBA00010688"/>
    </source>
</evidence>
<dbReference type="InterPro" id="IPR029056">
    <property type="entry name" value="Ribokinase-like"/>
</dbReference>
<feature type="domain" description="Carbohydrate kinase PfkB" evidence="6">
    <location>
        <begin position="3"/>
        <end position="299"/>
    </location>
</feature>
<keyword evidence="4 7" id="KW-0418">Kinase</keyword>
<dbReference type="InterPro" id="IPR002173">
    <property type="entry name" value="Carboh/pur_kinase_PfkB_CS"/>
</dbReference>
<dbReference type="PROSITE" id="PS00584">
    <property type="entry name" value="PFKB_KINASES_2"/>
    <property type="match status" value="1"/>
</dbReference>
<evidence type="ECO:0000259" key="6">
    <source>
        <dbReference type="Pfam" id="PF00294"/>
    </source>
</evidence>
<gene>
    <name evidence="7" type="ORF">QP116_02200</name>
</gene>
<dbReference type="PANTHER" id="PTHR43085:SF1">
    <property type="entry name" value="PSEUDOURIDINE KINASE-RELATED"/>
    <property type="match status" value="1"/>
</dbReference>
<reference evidence="7" key="1">
    <citation type="submission" date="2023-05" db="EMBL/GenBank/DDBJ databases">
        <title>Cataloging the Phylogenetic Diversity of Human Bladder Bacteria.</title>
        <authorList>
            <person name="Du J."/>
        </authorList>
    </citation>
    <scope>NUCLEOTIDE SEQUENCE</scope>
    <source>
        <strain evidence="7">UMB9978</strain>
    </source>
</reference>
<dbReference type="SUPFAM" id="SSF53613">
    <property type="entry name" value="Ribokinase-like"/>
    <property type="match status" value="1"/>
</dbReference>
<evidence type="ECO:0000256" key="2">
    <source>
        <dbReference type="ARBA" id="ARBA00022679"/>
    </source>
</evidence>
<name>A0AAP4C659_9MICC</name>
<evidence type="ECO:0000256" key="3">
    <source>
        <dbReference type="ARBA" id="ARBA00022741"/>
    </source>
</evidence>